<dbReference type="RefSeq" id="WP_117314066.1">
    <property type="nucleotide sequence ID" value="NZ_JBHRUJ010000010.1"/>
</dbReference>
<keyword evidence="2" id="KW-1185">Reference proteome</keyword>
<name>A0ABV7KMN1_PLAOK</name>
<dbReference type="Proteomes" id="UP001595625">
    <property type="component" value="Unassembled WGS sequence"/>
</dbReference>
<dbReference type="EMBL" id="JBHRUJ010000010">
    <property type="protein sequence ID" value="MFC3210699.1"/>
    <property type="molecule type" value="Genomic_DNA"/>
</dbReference>
<proteinExistence type="predicted"/>
<organism evidence="1 2">
    <name type="scientific">Planomicrobium okeanokoites</name>
    <name type="common">Planococcus okeanokoites</name>
    <name type="synonym">Flavobacterium okeanokoites</name>
    <dbReference type="NCBI Taxonomy" id="244"/>
    <lineage>
        <taxon>Bacteria</taxon>
        <taxon>Bacillati</taxon>
        <taxon>Bacillota</taxon>
        <taxon>Bacilli</taxon>
        <taxon>Bacillales</taxon>
        <taxon>Caryophanaceae</taxon>
        <taxon>Planomicrobium</taxon>
    </lineage>
</organism>
<protein>
    <submittedName>
        <fullName evidence="1">Uncharacterized protein</fullName>
    </submittedName>
</protein>
<comment type="caution">
    <text evidence="1">The sequence shown here is derived from an EMBL/GenBank/DDBJ whole genome shotgun (WGS) entry which is preliminary data.</text>
</comment>
<evidence type="ECO:0000313" key="1">
    <source>
        <dbReference type="EMBL" id="MFC3210699.1"/>
    </source>
</evidence>
<reference evidence="2" key="1">
    <citation type="journal article" date="2019" name="Int. J. Syst. Evol. Microbiol.">
        <title>The Global Catalogue of Microorganisms (GCM) 10K type strain sequencing project: providing services to taxonomists for standard genome sequencing and annotation.</title>
        <authorList>
            <consortium name="The Broad Institute Genomics Platform"/>
            <consortium name="The Broad Institute Genome Sequencing Center for Infectious Disease"/>
            <person name="Wu L."/>
            <person name="Ma J."/>
        </authorList>
    </citation>
    <scope>NUCLEOTIDE SEQUENCE [LARGE SCALE GENOMIC DNA]</scope>
    <source>
        <strain evidence="2">CCM 320</strain>
    </source>
</reference>
<sequence length="120" mass="13771">MYFVDEKHQKNFDALANFYGKKQTDIHYRSSIYIASVPDIYYLLDLKTAEFGPLISLSTYDEEKKMRVPSAAGLTGSTSQLVRIGLSLFRGDPVSLDFQFGEEFNRVVIQAMKVRLKLDY</sequence>
<gene>
    <name evidence="1" type="ORF">ACFOEJ_06430</name>
</gene>
<evidence type="ECO:0000313" key="2">
    <source>
        <dbReference type="Proteomes" id="UP001595625"/>
    </source>
</evidence>
<accession>A0ABV7KMN1</accession>